<feature type="compositionally biased region" description="Basic and acidic residues" evidence="1">
    <location>
        <begin position="157"/>
        <end position="182"/>
    </location>
</feature>
<proteinExistence type="predicted"/>
<keyword evidence="3" id="KW-1185">Reference proteome</keyword>
<protein>
    <submittedName>
        <fullName evidence="2">Uncharacterized protein</fullName>
    </submittedName>
</protein>
<dbReference type="EMBL" id="CAUEEQ010055233">
    <property type="protein sequence ID" value="CAJ0962541.1"/>
    <property type="molecule type" value="Genomic_DNA"/>
</dbReference>
<evidence type="ECO:0000313" key="2">
    <source>
        <dbReference type="EMBL" id="CAJ0962541.1"/>
    </source>
</evidence>
<feature type="region of interest" description="Disordered" evidence="1">
    <location>
        <begin position="246"/>
        <end position="279"/>
    </location>
</feature>
<evidence type="ECO:0000256" key="1">
    <source>
        <dbReference type="SAM" id="MobiDB-lite"/>
    </source>
</evidence>
<comment type="caution">
    <text evidence="2">The sequence shown here is derived from an EMBL/GenBank/DDBJ whole genome shotgun (WGS) entry which is preliminary data.</text>
</comment>
<name>A0ABN9M9H0_9NEOB</name>
<gene>
    <name evidence="2" type="ORF">RIMI_LOCUS18259954</name>
</gene>
<accession>A0ABN9M9H0</accession>
<organism evidence="2 3">
    <name type="scientific">Ranitomeya imitator</name>
    <name type="common">mimic poison frog</name>
    <dbReference type="NCBI Taxonomy" id="111125"/>
    <lineage>
        <taxon>Eukaryota</taxon>
        <taxon>Metazoa</taxon>
        <taxon>Chordata</taxon>
        <taxon>Craniata</taxon>
        <taxon>Vertebrata</taxon>
        <taxon>Euteleostomi</taxon>
        <taxon>Amphibia</taxon>
        <taxon>Batrachia</taxon>
        <taxon>Anura</taxon>
        <taxon>Neobatrachia</taxon>
        <taxon>Hyloidea</taxon>
        <taxon>Dendrobatidae</taxon>
        <taxon>Dendrobatinae</taxon>
        <taxon>Ranitomeya</taxon>
    </lineage>
</organism>
<evidence type="ECO:0000313" key="3">
    <source>
        <dbReference type="Proteomes" id="UP001176940"/>
    </source>
</evidence>
<reference evidence="2" key="1">
    <citation type="submission" date="2023-07" db="EMBL/GenBank/DDBJ databases">
        <authorList>
            <person name="Stuckert A."/>
        </authorList>
    </citation>
    <scope>NUCLEOTIDE SEQUENCE</scope>
</reference>
<sequence>MDRTHRSTIHDHRREFENRIHNRRTYTGFGRYTAFEGDSGILFMQLPRFPEAPVTLLLKYPGFGLGLFWWPVHTASALNNHARQLSSASYSALISFKRTKVCLPRDLLSNFGCFGNVLSKKKRRDNSPAHQEKTRPSFRPAPSWHPRTEQHCPGTAPDRKLPLAMERSRERGEERERWRKTTPEASYVGQGEKDLDCCTVIQGFQMKVNFAFHLEIEVPESGGRVERPQSKLLQVCYDCRRGPADASTLPDHDDVGRASQVGMECGPTGPQKGTLTYPD</sequence>
<feature type="region of interest" description="Disordered" evidence="1">
    <location>
        <begin position="122"/>
        <end position="185"/>
    </location>
</feature>
<feature type="compositionally biased region" description="Basic and acidic residues" evidence="1">
    <location>
        <begin position="125"/>
        <end position="135"/>
    </location>
</feature>
<dbReference type="Proteomes" id="UP001176940">
    <property type="component" value="Unassembled WGS sequence"/>
</dbReference>